<dbReference type="GO" id="GO:0004146">
    <property type="term" value="F:dihydrofolate reductase activity"/>
    <property type="evidence" value="ECO:0007669"/>
    <property type="project" value="UniProtKB-EC"/>
</dbReference>
<evidence type="ECO:0000256" key="1">
    <source>
        <dbReference type="ARBA" id="ARBA00004903"/>
    </source>
</evidence>
<keyword evidence="6 7" id="KW-0560">Oxidoreductase</keyword>
<dbReference type="EC" id="1.5.1.3" evidence="3 7"/>
<dbReference type="GO" id="GO:0050661">
    <property type="term" value="F:NADP binding"/>
    <property type="evidence" value="ECO:0007669"/>
    <property type="project" value="InterPro"/>
</dbReference>
<evidence type="ECO:0000256" key="4">
    <source>
        <dbReference type="ARBA" id="ARBA00022563"/>
    </source>
</evidence>
<evidence type="ECO:0000313" key="9">
    <source>
        <dbReference type="EMBL" id="TFF65304.1"/>
    </source>
</evidence>
<dbReference type="UniPathway" id="UPA00077">
    <property type="reaction ID" value="UER00158"/>
</dbReference>
<dbReference type="InterPro" id="IPR012259">
    <property type="entry name" value="DHFR"/>
</dbReference>
<dbReference type="Pfam" id="PF00186">
    <property type="entry name" value="DHFR_1"/>
    <property type="match status" value="1"/>
</dbReference>
<dbReference type="AlphaFoldDB" id="A0A4R9C2T1"/>
<evidence type="ECO:0000256" key="3">
    <source>
        <dbReference type="ARBA" id="ARBA00012856"/>
    </source>
</evidence>
<dbReference type="Gene3D" id="3.40.430.10">
    <property type="entry name" value="Dihydrofolate Reductase, subunit A"/>
    <property type="match status" value="1"/>
</dbReference>
<evidence type="ECO:0000256" key="2">
    <source>
        <dbReference type="ARBA" id="ARBA00009539"/>
    </source>
</evidence>
<name>A0A4R9C2T1_9FIRM</name>
<dbReference type="InterPro" id="IPR024072">
    <property type="entry name" value="DHFR-like_dom_sf"/>
</dbReference>
<dbReference type="CDD" id="cd00209">
    <property type="entry name" value="DHFR"/>
    <property type="match status" value="1"/>
</dbReference>
<dbReference type="RefSeq" id="WP_134744200.1">
    <property type="nucleotide sequence ID" value="NZ_JBFNFY010000027.1"/>
</dbReference>
<dbReference type="GO" id="GO:0046452">
    <property type="term" value="P:dihydrofolate metabolic process"/>
    <property type="evidence" value="ECO:0007669"/>
    <property type="project" value="TreeGrafter"/>
</dbReference>
<evidence type="ECO:0000259" key="8">
    <source>
        <dbReference type="PROSITE" id="PS51330"/>
    </source>
</evidence>
<dbReference type="SUPFAM" id="SSF53597">
    <property type="entry name" value="Dihydrofolate reductase-like"/>
    <property type="match status" value="1"/>
</dbReference>
<evidence type="ECO:0000256" key="5">
    <source>
        <dbReference type="ARBA" id="ARBA00022857"/>
    </source>
</evidence>
<comment type="caution">
    <text evidence="9">The sequence shown here is derived from an EMBL/GenBank/DDBJ whole genome shotgun (WGS) entry which is preliminary data.</text>
</comment>
<comment type="similarity">
    <text evidence="2 7">Belongs to the dihydrofolate reductase family.</text>
</comment>
<evidence type="ECO:0000256" key="7">
    <source>
        <dbReference type="PIRNR" id="PIRNR000194"/>
    </source>
</evidence>
<comment type="pathway">
    <text evidence="1 7">Cofactor biosynthesis; tetrahydrofolate biosynthesis; 5,6,7,8-tetrahydrofolate from 7,8-dihydrofolate: step 1/1.</text>
</comment>
<keyword evidence="4 7" id="KW-0554">One-carbon metabolism</keyword>
<dbReference type="PANTHER" id="PTHR48069">
    <property type="entry name" value="DIHYDROFOLATE REDUCTASE"/>
    <property type="match status" value="1"/>
</dbReference>
<comment type="function">
    <text evidence="7">Key enzyme in folate metabolism. Catalyzes an essential reaction for de novo glycine and purine synthesis, and for DNA precursor synthesis.</text>
</comment>
<dbReference type="InterPro" id="IPR001796">
    <property type="entry name" value="DHFR_dom"/>
</dbReference>
<dbReference type="GO" id="GO:0006730">
    <property type="term" value="P:one-carbon metabolic process"/>
    <property type="evidence" value="ECO:0007669"/>
    <property type="project" value="UniProtKB-KW"/>
</dbReference>
<proteinExistence type="inferred from homology"/>
<evidence type="ECO:0000256" key="6">
    <source>
        <dbReference type="ARBA" id="ARBA00023002"/>
    </source>
</evidence>
<dbReference type="PANTHER" id="PTHR48069:SF3">
    <property type="entry name" value="DIHYDROFOLATE REDUCTASE"/>
    <property type="match status" value="1"/>
</dbReference>
<sequence>MLKNIYMMVAITKNTHAIGKDGDMIYHLKEDLKYFKQTTSNNVIVCGRKTYFSFPKRPLPNRKNIVLTRSNDTYEGAISMHSKEEVLEYARNNPDEKIFIVGGDNIYKQFIDDAYKLYITEIEEPINVEADSFFPKFDKKEWKLESISEEIESDNSPNYRFAVYRRK</sequence>
<dbReference type="PIRSF" id="PIRSF000194">
    <property type="entry name" value="DHFR"/>
    <property type="match status" value="1"/>
</dbReference>
<dbReference type="PRINTS" id="PR00070">
    <property type="entry name" value="DHFR"/>
</dbReference>
<dbReference type="EMBL" id="SCFR01000021">
    <property type="protein sequence ID" value="TFF65304.1"/>
    <property type="molecule type" value="Genomic_DNA"/>
</dbReference>
<comment type="catalytic activity">
    <reaction evidence="7">
        <text>(6S)-5,6,7,8-tetrahydrofolate + NADP(+) = 7,8-dihydrofolate + NADPH + H(+)</text>
        <dbReference type="Rhea" id="RHEA:15009"/>
        <dbReference type="ChEBI" id="CHEBI:15378"/>
        <dbReference type="ChEBI" id="CHEBI:57451"/>
        <dbReference type="ChEBI" id="CHEBI:57453"/>
        <dbReference type="ChEBI" id="CHEBI:57783"/>
        <dbReference type="ChEBI" id="CHEBI:58349"/>
        <dbReference type="EC" id="1.5.1.3"/>
    </reaction>
</comment>
<dbReference type="GO" id="GO:0046655">
    <property type="term" value="P:folic acid metabolic process"/>
    <property type="evidence" value="ECO:0007669"/>
    <property type="project" value="TreeGrafter"/>
</dbReference>
<evidence type="ECO:0000313" key="10">
    <source>
        <dbReference type="Proteomes" id="UP000297454"/>
    </source>
</evidence>
<reference evidence="9 10" key="1">
    <citation type="submission" date="2019-01" db="EMBL/GenBank/DDBJ databases">
        <title>Draft Genome Sequences of Helcococcus ovis Strains Isolated from the Uterus and Vagina of Dairy Cows with Metritis.</title>
        <authorList>
            <person name="Cunha F."/>
            <person name="Jeon S.J."/>
            <person name="Kutzer P."/>
            <person name="Galvao K.N."/>
        </authorList>
    </citation>
    <scope>NUCLEOTIDE SEQUENCE [LARGE SCALE GENOMIC DNA]</scope>
    <source>
        <strain evidence="9 10">KG-37</strain>
    </source>
</reference>
<keyword evidence="10" id="KW-1185">Reference proteome</keyword>
<protein>
    <recommendedName>
        <fullName evidence="3 7">Dihydrofolate reductase</fullName>
        <ecNumber evidence="3 7">1.5.1.3</ecNumber>
    </recommendedName>
</protein>
<gene>
    <name evidence="9" type="ORF">EQF91_06105</name>
</gene>
<feature type="domain" description="DHFR" evidence="8">
    <location>
        <begin position="4"/>
        <end position="166"/>
    </location>
</feature>
<organism evidence="9 10">
    <name type="scientific">Helcococcus ovis</name>
    <dbReference type="NCBI Taxonomy" id="72026"/>
    <lineage>
        <taxon>Bacteria</taxon>
        <taxon>Bacillati</taxon>
        <taxon>Bacillota</taxon>
        <taxon>Tissierellia</taxon>
        <taxon>Tissierellales</taxon>
        <taxon>Peptoniphilaceae</taxon>
        <taxon>Helcococcus</taxon>
    </lineage>
</organism>
<dbReference type="Proteomes" id="UP000297454">
    <property type="component" value="Unassembled WGS sequence"/>
</dbReference>
<accession>A0A4R9C2T1</accession>
<dbReference type="GO" id="GO:0046654">
    <property type="term" value="P:tetrahydrofolate biosynthetic process"/>
    <property type="evidence" value="ECO:0007669"/>
    <property type="project" value="UniProtKB-UniPathway"/>
</dbReference>
<dbReference type="PROSITE" id="PS51330">
    <property type="entry name" value="DHFR_2"/>
    <property type="match status" value="1"/>
</dbReference>
<dbReference type="GO" id="GO:0005829">
    <property type="term" value="C:cytosol"/>
    <property type="evidence" value="ECO:0007669"/>
    <property type="project" value="TreeGrafter"/>
</dbReference>
<keyword evidence="5 7" id="KW-0521">NADP</keyword>